<dbReference type="InterPro" id="IPR043519">
    <property type="entry name" value="NT_sf"/>
</dbReference>
<name>A0A2P2MJ92_RHIMU</name>
<reference evidence="3" key="1">
    <citation type="submission" date="2018-02" db="EMBL/GenBank/DDBJ databases">
        <title>Rhizophora mucronata_Transcriptome.</title>
        <authorList>
            <person name="Meera S.P."/>
            <person name="Sreeshan A."/>
            <person name="Augustine A."/>
        </authorList>
    </citation>
    <scope>NUCLEOTIDE SEQUENCE</scope>
    <source>
        <tissue evidence="3">Leaf</tissue>
    </source>
</reference>
<feature type="compositionally biased region" description="Polar residues" evidence="1">
    <location>
        <begin position="1"/>
        <end position="12"/>
    </location>
</feature>
<dbReference type="InterPro" id="IPR048840">
    <property type="entry name" value="PolA_pol_NTPase"/>
</dbReference>
<dbReference type="SUPFAM" id="SSF81301">
    <property type="entry name" value="Nucleotidyltransferase"/>
    <property type="match status" value="1"/>
</dbReference>
<evidence type="ECO:0000259" key="2">
    <source>
        <dbReference type="Pfam" id="PF20750"/>
    </source>
</evidence>
<evidence type="ECO:0000313" key="3">
    <source>
        <dbReference type="EMBL" id="MBX30310.1"/>
    </source>
</evidence>
<organism evidence="3">
    <name type="scientific">Rhizophora mucronata</name>
    <name type="common">Asiatic mangrove</name>
    <dbReference type="NCBI Taxonomy" id="61149"/>
    <lineage>
        <taxon>Eukaryota</taxon>
        <taxon>Viridiplantae</taxon>
        <taxon>Streptophyta</taxon>
        <taxon>Embryophyta</taxon>
        <taxon>Tracheophyta</taxon>
        <taxon>Spermatophyta</taxon>
        <taxon>Magnoliopsida</taxon>
        <taxon>eudicotyledons</taxon>
        <taxon>Gunneridae</taxon>
        <taxon>Pentapetalae</taxon>
        <taxon>rosids</taxon>
        <taxon>fabids</taxon>
        <taxon>Malpighiales</taxon>
        <taxon>Rhizophoraceae</taxon>
        <taxon>Rhizophora</taxon>
    </lineage>
</organism>
<dbReference type="Gene3D" id="3.30.460.10">
    <property type="entry name" value="Beta Polymerase, domain 2"/>
    <property type="match status" value="1"/>
</dbReference>
<dbReference type="GO" id="GO:1990817">
    <property type="term" value="F:poly(A) RNA polymerase activity"/>
    <property type="evidence" value="ECO:0007669"/>
    <property type="project" value="TreeGrafter"/>
</dbReference>
<evidence type="ECO:0000256" key="1">
    <source>
        <dbReference type="SAM" id="MobiDB-lite"/>
    </source>
</evidence>
<accession>A0A2P2MJ92</accession>
<dbReference type="CDD" id="cd05402">
    <property type="entry name" value="NT_PAP_TUTase"/>
    <property type="match status" value="1"/>
</dbReference>
<dbReference type="EMBL" id="GGEC01049826">
    <property type="protein sequence ID" value="MBX30310.1"/>
    <property type="molecule type" value="Transcribed_RNA"/>
</dbReference>
<dbReference type="AlphaFoldDB" id="A0A2P2MJ92"/>
<feature type="region of interest" description="Disordered" evidence="1">
    <location>
        <begin position="1"/>
        <end position="35"/>
    </location>
</feature>
<proteinExistence type="predicted"/>
<sequence>MVSSERLSKSPTLTPPKQYGVTKPISVAEPTEADKQRNRQLEKFLVESGLYESEEEAAKRERVLDRIREIARYWVKQLTHLRGYTDQMVENANAVIFTFGSYRLGVHGPGADIDTLCVGPSYVNREVMTFSLLQ</sequence>
<dbReference type="Pfam" id="PF20750">
    <property type="entry name" value="PAP_NTPase"/>
    <property type="match status" value="1"/>
</dbReference>
<protein>
    <submittedName>
        <fullName evidence="3">Uncharacterized protein MANES_11G032900</fullName>
    </submittedName>
</protein>
<feature type="domain" description="Poly(A) polymerase nucleotidyltransferase" evidence="2">
    <location>
        <begin position="20"/>
        <end position="128"/>
    </location>
</feature>
<dbReference type="GO" id="GO:0005634">
    <property type="term" value="C:nucleus"/>
    <property type="evidence" value="ECO:0007669"/>
    <property type="project" value="TreeGrafter"/>
</dbReference>
<dbReference type="PANTHER" id="PTHR10682">
    <property type="entry name" value="POLY A POLYMERASE"/>
    <property type="match status" value="1"/>
</dbReference>
<dbReference type="PANTHER" id="PTHR10682:SF22">
    <property type="entry name" value="POLYNUCLEOTIDE ADENYLYLTRANSFERASE"/>
    <property type="match status" value="1"/>
</dbReference>